<dbReference type="Proteomes" id="UP000283523">
    <property type="component" value="Unassembled WGS sequence"/>
</dbReference>
<sequence>MILATTTLNLMPGRESALMPLVKALITQSRLDPGCFSYELYQKVDQPEVFLIQEEWQDLPALERHFQQPHVKRFAVDAGKLMTSSPLKRQFTTLSE</sequence>
<comment type="caution">
    <text evidence="2">The sequence shown here is derived from an EMBL/GenBank/DDBJ whole genome shotgun (WGS) entry which is preliminary data.</text>
</comment>
<organism evidence="2 3">
    <name type="scientific">Fibrisoma montanum</name>
    <dbReference type="NCBI Taxonomy" id="2305895"/>
    <lineage>
        <taxon>Bacteria</taxon>
        <taxon>Pseudomonadati</taxon>
        <taxon>Bacteroidota</taxon>
        <taxon>Cytophagia</taxon>
        <taxon>Cytophagales</taxon>
        <taxon>Spirosomataceae</taxon>
        <taxon>Fibrisoma</taxon>
    </lineage>
</organism>
<dbReference type="InterPro" id="IPR011008">
    <property type="entry name" value="Dimeric_a/b-barrel"/>
</dbReference>
<dbReference type="GO" id="GO:0004497">
    <property type="term" value="F:monooxygenase activity"/>
    <property type="evidence" value="ECO:0007669"/>
    <property type="project" value="UniProtKB-KW"/>
</dbReference>
<gene>
    <name evidence="2" type="ORF">DYU11_27140</name>
</gene>
<keyword evidence="2" id="KW-0503">Monooxygenase</keyword>
<dbReference type="PANTHER" id="PTHR33336">
    <property type="entry name" value="QUINOL MONOOXYGENASE YGIN-RELATED"/>
    <property type="match status" value="1"/>
</dbReference>
<evidence type="ECO:0000313" key="2">
    <source>
        <dbReference type="EMBL" id="RIV18651.1"/>
    </source>
</evidence>
<dbReference type="PROSITE" id="PS51725">
    <property type="entry name" value="ABM"/>
    <property type="match status" value="1"/>
</dbReference>
<dbReference type="Pfam" id="PF03992">
    <property type="entry name" value="ABM"/>
    <property type="match status" value="1"/>
</dbReference>
<dbReference type="AlphaFoldDB" id="A0A418LZ85"/>
<accession>A0A418LZ85</accession>
<dbReference type="InterPro" id="IPR050744">
    <property type="entry name" value="AI-2_Isomerase_LsrG"/>
</dbReference>
<dbReference type="EMBL" id="QXED01000010">
    <property type="protein sequence ID" value="RIV18651.1"/>
    <property type="molecule type" value="Genomic_DNA"/>
</dbReference>
<dbReference type="InterPro" id="IPR007138">
    <property type="entry name" value="ABM_dom"/>
</dbReference>
<keyword evidence="3" id="KW-1185">Reference proteome</keyword>
<proteinExistence type="predicted"/>
<dbReference type="Gene3D" id="3.30.70.100">
    <property type="match status" value="1"/>
</dbReference>
<protein>
    <submittedName>
        <fullName evidence="2">Antibiotic biosynthesis monooxygenase</fullName>
    </submittedName>
</protein>
<reference evidence="2 3" key="1">
    <citation type="submission" date="2018-08" db="EMBL/GenBank/DDBJ databases">
        <title>Fibrisoma montanum sp. nov., isolated from Danxia mountain soil.</title>
        <authorList>
            <person name="Huang Y."/>
        </authorList>
    </citation>
    <scope>NUCLEOTIDE SEQUENCE [LARGE SCALE GENOMIC DNA]</scope>
    <source>
        <strain evidence="2 3">HYT19</strain>
    </source>
</reference>
<feature type="domain" description="ABM" evidence="1">
    <location>
        <begin position="2"/>
        <end position="91"/>
    </location>
</feature>
<dbReference type="SUPFAM" id="SSF54909">
    <property type="entry name" value="Dimeric alpha+beta barrel"/>
    <property type="match status" value="1"/>
</dbReference>
<name>A0A418LZ85_9BACT</name>
<evidence type="ECO:0000313" key="3">
    <source>
        <dbReference type="Proteomes" id="UP000283523"/>
    </source>
</evidence>
<evidence type="ECO:0000259" key="1">
    <source>
        <dbReference type="PROSITE" id="PS51725"/>
    </source>
</evidence>
<dbReference type="OrthoDB" id="9806189at2"/>
<keyword evidence="2" id="KW-0560">Oxidoreductase</keyword>
<dbReference type="RefSeq" id="WP_119670889.1">
    <property type="nucleotide sequence ID" value="NZ_QXED01000010.1"/>
</dbReference>
<dbReference type="PANTHER" id="PTHR33336:SF15">
    <property type="entry name" value="ABM DOMAIN-CONTAINING PROTEIN"/>
    <property type="match status" value="1"/>
</dbReference>